<reference evidence="2" key="1">
    <citation type="submission" date="2016-04" db="EMBL/GenBank/DDBJ databases">
        <authorList>
            <person name="Quiroz-Castaneda R.E."/>
            <person name="Martinez-Ocampo F."/>
        </authorList>
    </citation>
    <scope>NUCLEOTIDE SEQUENCE [LARGE SCALE GENOMIC DNA]</scope>
    <source>
        <strain evidence="2">INIFAP01</strain>
    </source>
</reference>
<accession>A0A1A9QEG0</accession>
<protein>
    <submittedName>
        <fullName evidence="1">Uncharacterized protein</fullName>
    </submittedName>
</protein>
<proteinExistence type="predicted"/>
<evidence type="ECO:0000313" key="1">
    <source>
        <dbReference type="EMBL" id="OAL10628.1"/>
    </source>
</evidence>
<organism evidence="1 2">
    <name type="scientific">Candidatus Mycoplasma haematobovis</name>
    <dbReference type="NCBI Taxonomy" id="432608"/>
    <lineage>
        <taxon>Bacteria</taxon>
        <taxon>Bacillati</taxon>
        <taxon>Mycoplasmatota</taxon>
        <taxon>Mollicutes</taxon>
        <taxon>Mycoplasmataceae</taxon>
        <taxon>Mycoplasma</taxon>
    </lineage>
</organism>
<dbReference type="AlphaFoldDB" id="A0A1A9QEG0"/>
<comment type="caution">
    <text evidence="1">The sequence shown here is derived from an EMBL/GenBank/DDBJ whole genome shotgun (WGS) entry which is preliminary data.</text>
</comment>
<keyword evidence="2" id="KW-1185">Reference proteome</keyword>
<dbReference type="EMBL" id="LWUJ01000010">
    <property type="protein sequence ID" value="OAL10628.1"/>
    <property type="molecule type" value="Genomic_DNA"/>
</dbReference>
<gene>
    <name evidence="1" type="ORF">A6V39_00990</name>
</gene>
<dbReference type="RefSeq" id="WP_187149863.1">
    <property type="nucleotide sequence ID" value="NZ_LWUJ01000010.1"/>
</dbReference>
<sequence length="187" mass="21339">MINWGNTAYEFLKRYVSSLWSKDFWEKLRPLINEYGSKATEFLSLLSNIFKGGFENNESMLAQLFKALGQGNFGDFLSAVGQLASKQVEAFKGMTGQEFGDLMHAYNQNPEDTTKKLQEFAKKPEGTVKKDDVIGALKPSALIGKIKAAIARAEYFTAKQKLTKSDKTEEKKLMKNYKNYQRWLKKH</sequence>
<evidence type="ECO:0000313" key="2">
    <source>
        <dbReference type="Proteomes" id="UP000077623"/>
    </source>
</evidence>
<name>A0A1A9QEG0_9MOLU</name>
<dbReference type="Proteomes" id="UP000077623">
    <property type="component" value="Unassembled WGS sequence"/>
</dbReference>